<organism evidence="1 2">
    <name type="scientific">Snuella sedimenti</name>
    <dbReference type="NCBI Taxonomy" id="2798802"/>
    <lineage>
        <taxon>Bacteria</taxon>
        <taxon>Pseudomonadati</taxon>
        <taxon>Bacteroidota</taxon>
        <taxon>Flavobacteriia</taxon>
        <taxon>Flavobacteriales</taxon>
        <taxon>Flavobacteriaceae</taxon>
        <taxon>Snuella</taxon>
    </lineage>
</organism>
<dbReference type="RefSeq" id="WP_199111966.1">
    <property type="nucleotide sequence ID" value="NZ_JAELVQ010000001.1"/>
</dbReference>
<evidence type="ECO:0000313" key="2">
    <source>
        <dbReference type="Proteomes" id="UP000610931"/>
    </source>
</evidence>
<evidence type="ECO:0000313" key="1">
    <source>
        <dbReference type="EMBL" id="MBJ6366536.1"/>
    </source>
</evidence>
<protein>
    <submittedName>
        <fullName evidence="1">DUF5041 domain-containing protein</fullName>
    </submittedName>
</protein>
<dbReference type="InterPro" id="IPR032222">
    <property type="entry name" value="DUF5041"/>
</dbReference>
<accession>A0A8J7LXC8</accession>
<dbReference type="AlphaFoldDB" id="A0A8J7LXC8"/>
<comment type="caution">
    <text evidence="1">The sequence shown here is derived from an EMBL/GenBank/DDBJ whole genome shotgun (WGS) entry which is preliminary data.</text>
</comment>
<name>A0A8J7LXC8_9FLAO</name>
<gene>
    <name evidence="1" type="ORF">JF259_00415</name>
</gene>
<dbReference type="EMBL" id="JAELVQ010000001">
    <property type="protein sequence ID" value="MBJ6366536.1"/>
    <property type="molecule type" value="Genomic_DNA"/>
</dbReference>
<dbReference type="Proteomes" id="UP000610931">
    <property type="component" value="Unassembled WGS sequence"/>
</dbReference>
<proteinExistence type="predicted"/>
<dbReference type="Pfam" id="PF16444">
    <property type="entry name" value="DUF5041"/>
    <property type="match status" value="1"/>
</dbReference>
<keyword evidence="2" id="KW-1185">Reference proteome</keyword>
<sequence>MENYNFKNNIMKRIILIWIFFVSICSSQAQKFDVDYSNPNITIEDMNAVLKSLKINVLKFGLYPPDSLKYKVCLFLEEYADKELMNEKVIWCTSSPYHSIKNGERIFKPFDGARFIITENDNDFLLNIRMGDFGIDDYKLEIDSIYSNKHASIPFKIENTTLQEGKNPLFLIGSFWESPSKNGDVLLRFCMEKELATDYSNQAFDMMPHYFIIGLNVTKQIEKED</sequence>
<reference evidence="1" key="1">
    <citation type="submission" date="2020-12" db="EMBL/GenBank/DDBJ databases">
        <title>Snuella sp. nov., isolated from sediment in Incheon.</title>
        <authorList>
            <person name="Kim W."/>
        </authorList>
    </citation>
    <scope>NUCLEOTIDE SEQUENCE</scope>
    <source>
        <strain evidence="1">CAU 1569</strain>
    </source>
</reference>